<organism evidence="1 2">
    <name type="scientific">Petromyces alliaceus</name>
    <name type="common">Aspergillus alliaceus</name>
    <dbReference type="NCBI Taxonomy" id="209559"/>
    <lineage>
        <taxon>Eukaryota</taxon>
        <taxon>Fungi</taxon>
        <taxon>Dikarya</taxon>
        <taxon>Ascomycota</taxon>
        <taxon>Pezizomycotina</taxon>
        <taxon>Eurotiomycetes</taxon>
        <taxon>Eurotiomycetidae</taxon>
        <taxon>Eurotiales</taxon>
        <taxon>Aspergillaceae</taxon>
        <taxon>Aspergillus</taxon>
        <taxon>Aspergillus subgen. Circumdati</taxon>
    </lineage>
</organism>
<name>A0A8H6E4A8_PETAA</name>
<accession>A0A8H6E4A8</accession>
<evidence type="ECO:0000313" key="1">
    <source>
        <dbReference type="EMBL" id="KAF5857850.1"/>
    </source>
</evidence>
<gene>
    <name evidence="1" type="ORF">ETB97_005194</name>
</gene>
<comment type="caution">
    <text evidence="1">The sequence shown here is derived from an EMBL/GenBank/DDBJ whole genome shotgun (WGS) entry which is preliminary data.</text>
</comment>
<keyword evidence="2" id="KW-1185">Reference proteome</keyword>
<dbReference type="Proteomes" id="UP000541154">
    <property type="component" value="Unassembled WGS sequence"/>
</dbReference>
<dbReference type="EMBL" id="SPNV01000234">
    <property type="protein sequence ID" value="KAF5857850.1"/>
    <property type="molecule type" value="Genomic_DNA"/>
</dbReference>
<protein>
    <submittedName>
        <fullName evidence="1">Uncharacterized protein</fullName>
    </submittedName>
</protein>
<proteinExistence type="predicted"/>
<reference evidence="1 2" key="1">
    <citation type="submission" date="2019-04" db="EMBL/GenBank/DDBJ databases">
        <title>Aspergillus burnettii sp. nov., novel species from soil in southeast Queensland.</title>
        <authorList>
            <person name="Gilchrist C.L.M."/>
            <person name="Pitt J.I."/>
            <person name="Lange L."/>
            <person name="Lacey H.J."/>
            <person name="Vuong D."/>
            <person name="Midgley D.J."/>
            <person name="Greenfield P."/>
            <person name="Bradbury M."/>
            <person name="Lacey E."/>
            <person name="Busk P.K."/>
            <person name="Pilgaard B."/>
            <person name="Chooi Y.H."/>
            <person name="Piggott A.M."/>
        </authorList>
    </citation>
    <scope>NUCLEOTIDE SEQUENCE [LARGE SCALE GENOMIC DNA]</scope>
    <source>
        <strain evidence="1 2">FRR 5400</strain>
    </source>
</reference>
<evidence type="ECO:0000313" key="2">
    <source>
        <dbReference type="Proteomes" id="UP000541154"/>
    </source>
</evidence>
<dbReference type="AlphaFoldDB" id="A0A8H6E4A8"/>
<sequence>MVITDAQATTQTNPLVCAGRPSSLADSPTLRYVGFLAKLEAVDHYARVLALEYAFSRWPGDASRHGMSPAQKGQVVEALDEVPLDWLDRDEKRPPVDILRSFRKPRLLHGEHSNMVKLRHGESACVIHVKRYQVKAEMYENYTVESLVAECYPALVATKTTIKKANQAACEYLQEELGPKHLAQKWDEIYKTGGRIRI</sequence>